<organism evidence="6 7">
    <name type="scientific">Pseudonocardia charpentierae</name>
    <dbReference type="NCBI Taxonomy" id="3075545"/>
    <lineage>
        <taxon>Bacteria</taxon>
        <taxon>Bacillati</taxon>
        <taxon>Actinomycetota</taxon>
        <taxon>Actinomycetes</taxon>
        <taxon>Pseudonocardiales</taxon>
        <taxon>Pseudonocardiaceae</taxon>
        <taxon>Pseudonocardia</taxon>
    </lineage>
</organism>
<feature type="compositionally biased region" description="Basic and acidic residues" evidence="4">
    <location>
        <begin position="314"/>
        <end position="332"/>
    </location>
</feature>
<comment type="caution">
    <text evidence="6">The sequence shown here is derived from an EMBL/GenBank/DDBJ whole genome shotgun (WGS) entry which is preliminary data.</text>
</comment>
<dbReference type="PANTHER" id="PTHR32347:SF23">
    <property type="entry name" value="BLL5650 PROTEIN"/>
    <property type="match status" value="1"/>
</dbReference>
<evidence type="ECO:0000256" key="2">
    <source>
        <dbReference type="ARBA" id="ARBA00023054"/>
    </source>
</evidence>
<keyword evidence="2 3" id="KW-0175">Coiled coil</keyword>
<evidence type="ECO:0000256" key="1">
    <source>
        <dbReference type="ARBA" id="ARBA00004196"/>
    </source>
</evidence>
<evidence type="ECO:0000259" key="5">
    <source>
        <dbReference type="Pfam" id="PF25990"/>
    </source>
</evidence>
<gene>
    <name evidence="6" type="ORF">RM445_08720</name>
</gene>
<dbReference type="Gene3D" id="2.40.420.20">
    <property type="match status" value="1"/>
</dbReference>
<protein>
    <submittedName>
        <fullName evidence="6">HlyD family efflux transporter periplasmic adaptor subunit</fullName>
    </submittedName>
</protein>
<dbReference type="InterPro" id="IPR058636">
    <property type="entry name" value="Beta-barrel_YknX"/>
</dbReference>
<accession>A0ABU2N7Y0</accession>
<name>A0ABU2N7Y0_9PSEU</name>
<dbReference type="Gene3D" id="2.40.30.170">
    <property type="match status" value="1"/>
</dbReference>
<feature type="region of interest" description="Disordered" evidence="4">
    <location>
        <begin position="203"/>
        <end position="288"/>
    </location>
</feature>
<keyword evidence="7" id="KW-1185">Reference proteome</keyword>
<comment type="subcellular location">
    <subcellularLocation>
        <location evidence="1">Cell envelope</location>
    </subcellularLocation>
</comment>
<evidence type="ECO:0000256" key="4">
    <source>
        <dbReference type="SAM" id="MobiDB-lite"/>
    </source>
</evidence>
<feature type="region of interest" description="Disordered" evidence="4">
    <location>
        <begin position="314"/>
        <end position="334"/>
    </location>
</feature>
<feature type="coiled-coil region" evidence="3">
    <location>
        <begin position="126"/>
        <end position="201"/>
    </location>
</feature>
<dbReference type="EMBL" id="JAVREJ010000004">
    <property type="protein sequence ID" value="MDT0349603.1"/>
    <property type="molecule type" value="Genomic_DNA"/>
</dbReference>
<dbReference type="Pfam" id="PF25990">
    <property type="entry name" value="Beta-barrel_YknX"/>
    <property type="match status" value="1"/>
</dbReference>
<feature type="compositionally biased region" description="Low complexity" evidence="4">
    <location>
        <begin position="263"/>
        <end position="288"/>
    </location>
</feature>
<evidence type="ECO:0000313" key="6">
    <source>
        <dbReference type="EMBL" id="MDT0349603.1"/>
    </source>
</evidence>
<reference evidence="7" key="1">
    <citation type="submission" date="2023-07" db="EMBL/GenBank/DDBJ databases">
        <title>30 novel species of actinomycetes from the DSMZ collection.</title>
        <authorList>
            <person name="Nouioui I."/>
        </authorList>
    </citation>
    <scope>NUCLEOTIDE SEQUENCE [LARGE SCALE GENOMIC DNA]</scope>
    <source>
        <strain evidence="7">DSM 45834</strain>
    </source>
</reference>
<evidence type="ECO:0000313" key="7">
    <source>
        <dbReference type="Proteomes" id="UP001183202"/>
    </source>
</evidence>
<dbReference type="PANTHER" id="PTHR32347">
    <property type="entry name" value="EFFLUX SYSTEM COMPONENT YKNX-RELATED"/>
    <property type="match status" value="1"/>
</dbReference>
<dbReference type="SUPFAM" id="SSF111369">
    <property type="entry name" value="HlyD-like secretion proteins"/>
    <property type="match status" value="1"/>
</dbReference>
<feature type="compositionally biased region" description="Low complexity" evidence="4">
    <location>
        <begin position="211"/>
        <end position="245"/>
    </location>
</feature>
<dbReference type="Proteomes" id="UP001183202">
    <property type="component" value="Unassembled WGS sequence"/>
</dbReference>
<dbReference type="RefSeq" id="WP_311555622.1">
    <property type="nucleotide sequence ID" value="NZ_JAVREJ010000004.1"/>
</dbReference>
<dbReference type="Gene3D" id="2.40.50.100">
    <property type="match status" value="1"/>
</dbReference>
<sequence>MAEHVPAQVSTGPRSRAASAASALRTCGAGLRWFAGTPGPGLLVVAVALAACTSSSAPPQPQTARVERTTVYTAVSSSGALSASSEQNLGFLKGGRLTAVNVKVGDRVTAGQVLANLDDGPARRTLEQQQAQLDAQRAVLDRLVNSTTVTGAENSVEQAQAILDATEDQVDATVDADESALDRAQRQLGFDEDARDDANDQLDADEKACETTPGSGTATTGTFTFPFTPVSPLAAASAPGTTGTTGTTGGTDTGAGAAHKRTSSSTDSTAGTPAPTGTGTATSPGTFSATTTPIGGACSAVSSDQSAVTAADRQVEASRTARDAARQKRDVDAAAGQVSIENARQGVVNAQNNLDSAATDRPSTIAQQQALVAAQDAVVRQAQQDVDETVLRAPVDGTVAALNGAVGEYVAASSGTSALAPGSSAAIPGTGASAAAEGSEVARPGGTQFLVLDGVETFQVVVPFAEADASRISSGQNVDVTFDAVPDLTRRGTVLRVGPAASASSGVISYYVTVLLNETDPRLRNGQTALAAIRTEELRDVLAVPNSAVRRSGGQTTVMVVGPGGVRRTVPFQAGEVGDTMTQVVSGLSEGDQVVVTDQR</sequence>
<proteinExistence type="predicted"/>
<evidence type="ECO:0000256" key="3">
    <source>
        <dbReference type="SAM" id="Coils"/>
    </source>
</evidence>
<feature type="domain" description="YknX-like beta-barrel" evidence="5">
    <location>
        <begin position="464"/>
        <end position="531"/>
    </location>
</feature>
<dbReference type="InterPro" id="IPR050465">
    <property type="entry name" value="UPF0194_transport"/>
</dbReference>
<dbReference type="Gene3D" id="1.10.287.470">
    <property type="entry name" value="Helix hairpin bin"/>
    <property type="match status" value="1"/>
</dbReference>